<gene>
    <name evidence="1" type="ORF">C5O23_12245</name>
</gene>
<accession>A0A2V1ILR9</accession>
<dbReference type="SUPFAM" id="SSF49899">
    <property type="entry name" value="Concanavalin A-like lectins/glucanases"/>
    <property type="match status" value="1"/>
</dbReference>
<dbReference type="RefSeq" id="WP_107033216.1">
    <property type="nucleotide sequence ID" value="NZ_PUEC01000036.1"/>
</dbReference>
<dbReference type="SUPFAM" id="SSF52058">
    <property type="entry name" value="L domain-like"/>
    <property type="match status" value="1"/>
</dbReference>
<keyword evidence="2" id="KW-1185">Reference proteome</keyword>
<dbReference type="GO" id="GO:0004553">
    <property type="term" value="F:hydrolase activity, hydrolyzing O-glycosyl compounds"/>
    <property type="evidence" value="ECO:0007669"/>
    <property type="project" value="UniProtKB-ARBA"/>
</dbReference>
<proteinExistence type="predicted"/>
<dbReference type="GeneID" id="82527099"/>
<reference evidence="2" key="1">
    <citation type="submission" date="2018-02" db="EMBL/GenBank/DDBJ databases">
        <authorList>
            <person name="Clavel T."/>
            <person name="Strowig T."/>
        </authorList>
    </citation>
    <scope>NUCLEOTIDE SEQUENCE [LARGE SCALE GENOMIC DNA]</scope>
    <source>
        <strain evidence="2">DSM 103720</strain>
    </source>
</reference>
<dbReference type="InterPro" id="IPR032675">
    <property type="entry name" value="LRR_dom_sf"/>
</dbReference>
<dbReference type="GO" id="GO:0005975">
    <property type="term" value="P:carbohydrate metabolic process"/>
    <property type="evidence" value="ECO:0007669"/>
    <property type="project" value="UniProtKB-ARBA"/>
</dbReference>
<organism evidence="1 2">
    <name type="scientific">Duncaniella muris</name>
    <dbReference type="NCBI Taxonomy" id="2094150"/>
    <lineage>
        <taxon>Bacteria</taxon>
        <taxon>Pseudomonadati</taxon>
        <taxon>Bacteroidota</taxon>
        <taxon>Bacteroidia</taxon>
        <taxon>Bacteroidales</taxon>
        <taxon>Muribaculaceae</taxon>
        <taxon>Duncaniella</taxon>
    </lineage>
</organism>
<dbReference type="InterPro" id="IPR013320">
    <property type="entry name" value="ConA-like_dom_sf"/>
</dbReference>
<dbReference type="Gene3D" id="3.80.10.10">
    <property type="entry name" value="Ribonuclease Inhibitor"/>
    <property type="match status" value="1"/>
</dbReference>
<name>A0A2V1ILR9_9BACT</name>
<dbReference type="EMBL" id="PUEC01000036">
    <property type="protein sequence ID" value="PWB00606.1"/>
    <property type="molecule type" value="Genomic_DNA"/>
</dbReference>
<evidence type="ECO:0000313" key="2">
    <source>
        <dbReference type="Proteomes" id="UP000244905"/>
    </source>
</evidence>
<comment type="caution">
    <text evidence="1">The sequence shown here is derived from an EMBL/GenBank/DDBJ whole genome shotgun (WGS) entry which is preliminary data.</text>
</comment>
<sequence length="2252" mass="249487">MADTTQQFIDNLITVIWNAEDPESVTNEMVARVFDFLNKGYKDLLTNNSAVATEKAERQAADAALQRTIDTLQLALQTVTRTASDAQTAAATNRTAINNLLGKNASTAIENFNEIITFLNGVKDSDTLVALLSAIDERITENAKKIREQGYSISDLQYKTELLEAGFKVEDNGYDLNALTEAGFYFLEGPTDEILIVYRYAGPNAVGKPTTYHFVQYLFTAGGLKFRNGKAADLTAEADWEDWQGVGQKGAGNLINVTELVPPENGFYDLQAAIEAVPATHRALGRWITYRLGTGDWETKQFKGSTLTQWEKAESWEDTGGKGTITGIKLNNIPVNPDAEGIVNITVDEVEVDETLNDKSTNPVQNNVVTQAITDLQGKTVADLDATMNDEGTEIHLAIINDQRQEIAGCDIPVSTGGSGETGATAKIILSASVDNDTIREGSPVKLLYRYDHQYLGGDQGGESTGQRADIEITVKNGAVTTFTTTLNDVAAGDYELDITSYVRSGTTDITVKASVIDPETGATRTRQATARVKAMTLTLSSAYSLANSIAGGGYGPYDTVAIPFTVSGSGRKTITLYLDGEAYDTKEVTKSGKTNGSFTVPLSGLTVGRHNVQMVAELEASDTLTLRSESIFIDLLKKPATGYAPAPFIGAMIIFSDGRIFENNDYLTPTLEIGQFERLDFDFVVFDPDTTPASMDVYHDGVVTQSITAPRTVQRYTNRFTAPGTEAMKFKTGETDYLFNIEVVESDIDLIEVTDSLRVRLSAAGRSNAEGNPGVWEFEGITTDFHGFDWSNNGWTGDALLLTNGASITINDTPFAKDATATGFTVEAELMCSNVSDRNGVVMSCFADGVGLEMTTEQARMVVSGGQELETKFAPDIPIKIAFVVESKNENRLLHLYVNGIRDRSLQYQAAASLMQINPAKITVSSDAADVELRNVRIYDRALSDDEMLSNFMVDRSTADEMVILFQKNDILNDEDAVDIDKLRAQGKGCMRIVGDVDLVNQTNNKKFEVTVDIYFYSPYGKEYDFVARNVGLRIQGTSSTTYPRKNYRIYLLREQYGCTLEVNGVPVPDMTYSFKPGARPVSIFCLKADFSDSSSTHNTGGVRIVNDIFRRCGWLTPPQAAYKGDYDVRVGVDGFPINLFYDNNGEGVAKFLGKYNFNNEKSESHQVYGFEGIEGFNDEAALGGERNRCICVEFLNNSAALCLFGTADMTNFDDELEFRFKADTKWADAHEDDKAAVIRLWSWIQSCKGNPSKFLREYTQYFANEAPFAWYALTNYFMAVDNRAKNMMFATWDGLIWYILPYDMDTLFGERNDSYLKFDYMIDFDTVDESQGAYCFAGHDSVLWELVRGCPEKLAEVARSIRSVMSTEYVLDVFNNQFMGEWCERIYNKDGEYKYILPLIEEGRDYLYALQGSRYAHRTYTIVNRFNLLDSEYCAGTYRDDAFPVYFSYNFAANPRSMKITAAERFCFGYGYTNGDPTVSGLRANGQGDEITLTFKQNLIINDPQNIYGASRIQSLNLTDISHAIVGTLNLNKCIRLRNLDASCSTGQKALTGLILENCRNLRSLDVNGLNGLTSLNLAENRKLETLDAADTQLTNVIFAQGGTMSTAKLPASLQTLELRYLQNLAPDALTFSGTPAVTRLVVDNCPLIDWQTLLNRCPSTTYLRVTGIDESGRGELLRKFLTMKGVDENGNNVTTCRLVGTYQLTKYLEESEFNELQAHFPELNIKQPEWTVIKYDETVSDSKNISNLDNETGYDYDNTFKPSAHVAAIMAKRHRVMAKYVASGKMLVCPLDDTDSRRYHDGTEANTQGFNHPTKADEGDFMMYEPDRWCKGIDDFINRCHYHCFSSLKAVTQPEGRKLYPEDMELHDRAACRVATTYTTFDDCLAVYDDYRVYVAPVKGYKQARWPAVNSSVYGAVFLDADNNVVGRAAANSGRMTEGSYLFTSVPANAEKIAFTCRADAPFSFVWLTTSPEIHAIEPDAWRTGQWLAGVVKAYYGNLQIRSITGVSATVSVSQSQFVDYCRRRGEGFTPITYPMHRDIACLFWANYGDRDSSSVCGYGSGSNTTVQGLTAFLGMKDTIANPANAIGAAGGWYYDDTQTLRNATSINAIGYENLWGNVAEWMGGVTSDYYVWKFTEYGTGEERTVKSGTISDSWITELHNGRFMDVVPVLLNATETTHYGDKFWCSNSSARVVYRSSYNANSSAGVSFTSASHDSSNTNAWFGSRLAFIGEIEYTLNVAAFLEAEAIA</sequence>
<evidence type="ECO:0000313" key="1">
    <source>
        <dbReference type="EMBL" id="PWB00606.1"/>
    </source>
</evidence>
<protein>
    <submittedName>
        <fullName evidence="1">Uncharacterized protein</fullName>
    </submittedName>
</protein>
<dbReference type="Proteomes" id="UP000244905">
    <property type="component" value="Unassembled WGS sequence"/>
</dbReference>
<dbReference type="Gene3D" id="2.60.120.200">
    <property type="match status" value="1"/>
</dbReference>